<evidence type="ECO:0000313" key="3">
    <source>
        <dbReference type="Proteomes" id="UP000478148"/>
    </source>
</evidence>
<comment type="caution">
    <text evidence="2">The sequence shown here is derived from an EMBL/GenBank/DDBJ whole genome shotgun (WGS) entry which is preliminary data.</text>
</comment>
<evidence type="ECO:0000256" key="1">
    <source>
        <dbReference type="SAM" id="MobiDB-lite"/>
    </source>
</evidence>
<feature type="region of interest" description="Disordered" evidence="1">
    <location>
        <begin position="575"/>
        <end position="601"/>
    </location>
</feature>
<sequence>MEPEATPAAAPPKLRFNCYLLREGLPTIEAALRAPYRKGGKTPMLPMQPTGGAPQGTVGYFSTPKQKVPPWAKALLPIFPALSQAQNLSNRFVIFLPVQNRRFAVCFGYGSSALEWSAIEANFGLRFAARRMSPKSLREFRSRRVGASNRAQAVQLPLGGNLKDLDVGALEGEFVRRLAGTLDESNGAEFADVDAVAATDAISFRARTDLEKIQGTLSRMLDEIEAGTATEGLKFVDSLEPLRVKSEQTAQLDRHLAQALFGGVHGFAEFDDELSNLQDHLLEFSFPDTLTTDEIDEIRLYRGERTTLLLEPSITGVRAALSELRGRLTARSLDNVKLMAFDNEGEAKSPYMPLRHWLIFESGNEDRRFILTLGRWFALNEAYTRKLDEDLSKVDDLTDALNPPPWKNGRAEGSYNDDFQDAHSDATIILDKVKIRSEDGDEIEACDLLHRDGFLIHVKNYKKSQTLSHLFSQGLVSALSLRGDSVYRDNFLRAVQGIDPAFVQVAEKAPEVVVYAIGVQRDRPVPLGLPSFSKVNLRDFVKRVRGTGARPAICRIQITDSAENPELSDVVQGVPVEEAEVSPSRPPAPRKPEAGTQPSQT</sequence>
<dbReference type="RefSeq" id="WP_164447071.1">
    <property type="nucleotide sequence ID" value="NZ_SAIY01000003.1"/>
</dbReference>
<dbReference type="AlphaFoldDB" id="A0A6M1L330"/>
<dbReference type="Pfam" id="PF19614">
    <property type="entry name" value="DUF6119"/>
    <property type="match status" value="1"/>
</dbReference>
<dbReference type="Proteomes" id="UP000478148">
    <property type="component" value="Unassembled WGS sequence"/>
</dbReference>
<dbReference type="EMBL" id="SAIY01000003">
    <property type="protein sequence ID" value="NGM13141.1"/>
    <property type="molecule type" value="Genomic_DNA"/>
</dbReference>
<gene>
    <name evidence="2" type="ORF">ENC19_10935</name>
</gene>
<dbReference type="InterPro" id="IPR026487">
    <property type="entry name" value="CHP04141"/>
</dbReference>
<evidence type="ECO:0000313" key="2">
    <source>
        <dbReference type="EMBL" id="NGM13141.1"/>
    </source>
</evidence>
<proteinExistence type="predicted"/>
<dbReference type="NCBIfam" id="TIGR04141">
    <property type="entry name" value="TIGR04141 family sporadically distributed protein"/>
    <property type="match status" value="1"/>
</dbReference>
<organism evidence="2 3">
    <name type="scientific">Verrucosispora sioxanthis</name>
    <dbReference type="NCBI Taxonomy" id="2499994"/>
    <lineage>
        <taxon>Bacteria</taxon>
        <taxon>Bacillati</taxon>
        <taxon>Actinomycetota</taxon>
        <taxon>Actinomycetes</taxon>
        <taxon>Micromonosporales</taxon>
        <taxon>Micromonosporaceae</taxon>
        <taxon>Micromonospora</taxon>
    </lineage>
</organism>
<name>A0A6M1L330_9ACTN</name>
<accession>A0A6M1L330</accession>
<keyword evidence="3" id="KW-1185">Reference proteome</keyword>
<evidence type="ECO:0008006" key="4">
    <source>
        <dbReference type="Google" id="ProtNLM"/>
    </source>
</evidence>
<protein>
    <recommendedName>
        <fullName evidence="4">Sporadically distributed protein, TIGR04141 family</fullName>
    </recommendedName>
</protein>
<reference evidence="2 3" key="1">
    <citation type="submission" date="2020-02" db="EMBL/GenBank/DDBJ databases">
        <title>Draft Genome Sequence of Verrucosispora sp. Strain CWR15, Isolated from Gulf of Mexico Sponge.</title>
        <authorList>
            <person name="Kennedy S.J."/>
            <person name="Cella E."/>
            <person name="Azarian T."/>
            <person name="Baker B.J."/>
            <person name="Shaw L.N."/>
        </authorList>
    </citation>
    <scope>NUCLEOTIDE SEQUENCE [LARGE SCALE GENOMIC DNA]</scope>
    <source>
        <strain evidence="2 3">CWR15</strain>
    </source>
</reference>